<sequence>MDKEKPEANENGLDCDMLQAFFDAAPQGVLVSQENEIVYINDAFCRTMGITPKLAVNQRIDMLADVLSPDARENALERFR</sequence>
<dbReference type="EMBL" id="BART01033421">
    <property type="protein sequence ID" value="GAH07267.1"/>
    <property type="molecule type" value="Genomic_DNA"/>
</dbReference>
<feature type="non-terminal residue" evidence="2">
    <location>
        <position position="80"/>
    </location>
</feature>
<proteinExistence type="predicted"/>
<dbReference type="AlphaFoldDB" id="X1CHZ1"/>
<dbReference type="PROSITE" id="PS50112">
    <property type="entry name" value="PAS"/>
    <property type="match status" value="1"/>
</dbReference>
<comment type="caution">
    <text evidence="2">The sequence shown here is derived from an EMBL/GenBank/DDBJ whole genome shotgun (WGS) entry which is preliminary data.</text>
</comment>
<dbReference type="Gene3D" id="3.30.450.20">
    <property type="entry name" value="PAS domain"/>
    <property type="match status" value="1"/>
</dbReference>
<organism evidence="2">
    <name type="scientific">marine sediment metagenome</name>
    <dbReference type="NCBI Taxonomy" id="412755"/>
    <lineage>
        <taxon>unclassified sequences</taxon>
        <taxon>metagenomes</taxon>
        <taxon>ecological metagenomes</taxon>
    </lineage>
</organism>
<dbReference type="InterPro" id="IPR000014">
    <property type="entry name" value="PAS"/>
</dbReference>
<gene>
    <name evidence="2" type="ORF">S01H4_57443</name>
</gene>
<accession>X1CHZ1</accession>
<dbReference type="SUPFAM" id="SSF55785">
    <property type="entry name" value="PYP-like sensor domain (PAS domain)"/>
    <property type="match status" value="1"/>
</dbReference>
<reference evidence="2" key="1">
    <citation type="journal article" date="2014" name="Front. Microbiol.">
        <title>High frequency of phylogenetically diverse reductive dehalogenase-homologous genes in deep subseafloor sedimentary metagenomes.</title>
        <authorList>
            <person name="Kawai M."/>
            <person name="Futagami T."/>
            <person name="Toyoda A."/>
            <person name="Takaki Y."/>
            <person name="Nishi S."/>
            <person name="Hori S."/>
            <person name="Arai W."/>
            <person name="Tsubouchi T."/>
            <person name="Morono Y."/>
            <person name="Uchiyama I."/>
            <person name="Ito T."/>
            <person name="Fujiyama A."/>
            <person name="Inagaki F."/>
            <person name="Takami H."/>
        </authorList>
    </citation>
    <scope>NUCLEOTIDE SEQUENCE</scope>
    <source>
        <strain evidence="2">Expedition CK06-06</strain>
    </source>
</reference>
<dbReference type="InterPro" id="IPR035965">
    <property type="entry name" value="PAS-like_dom_sf"/>
</dbReference>
<dbReference type="Pfam" id="PF13188">
    <property type="entry name" value="PAS_8"/>
    <property type="match status" value="1"/>
</dbReference>
<name>X1CHZ1_9ZZZZ</name>
<protein>
    <recommendedName>
        <fullName evidence="1">PAS domain-containing protein</fullName>
    </recommendedName>
</protein>
<evidence type="ECO:0000313" key="2">
    <source>
        <dbReference type="EMBL" id="GAH07267.1"/>
    </source>
</evidence>
<feature type="domain" description="PAS" evidence="1">
    <location>
        <begin position="29"/>
        <end position="80"/>
    </location>
</feature>
<evidence type="ECO:0000259" key="1">
    <source>
        <dbReference type="PROSITE" id="PS50112"/>
    </source>
</evidence>
<dbReference type="CDD" id="cd00130">
    <property type="entry name" value="PAS"/>
    <property type="match status" value="1"/>
</dbReference>